<keyword evidence="3" id="KW-1185">Reference proteome</keyword>
<proteinExistence type="predicted"/>
<feature type="transmembrane region" description="Helical" evidence="1">
    <location>
        <begin position="157"/>
        <end position="175"/>
    </location>
</feature>
<dbReference type="STRING" id="1423715.FD25_GL000881"/>
<feature type="transmembrane region" description="Helical" evidence="1">
    <location>
        <begin position="196"/>
        <end position="223"/>
    </location>
</feature>
<evidence type="ECO:0000256" key="1">
    <source>
        <dbReference type="SAM" id="Phobius"/>
    </source>
</evidence>
<keyword evidence="1" id="KW-0472">Membrane</keyword>
<keyword evidence="1" id="KW-0812">Transmembrane</keyword>
<protein>
    <submittedName>
        <fullName evidence="2">Uncharacterized protein</fullName>
    </submittedName>
</protein>
<dbReference type="RefSeq" id="WP_235807925.1">
    <property type="nucleotide sequence ID" value="NZ_AZDV01000026.1"/>
</dbReference>
<feature type="transmembrane region" description="Helical" evidence="1">
    <location>
        <begin position="56"/>
        <end position="77"/>
    </location>
</feature>
<comment type="caution">
    <text evidence="2">The sequence shown here is derived from an EMBL/GenBank/DDBJ whole genome shotgun (WGS) entry which is preliminary data.</text>
</comment>
<feature type="transmembrane region" description="Helical" evidence="1">
    <location>
        <begin position="27"/>
        <end position="44"/>
    </location>
</feature>
<feature type="transmembrane region" description="Helical" evidence="1">
    <location>
        <begin position="107"/>
        <end position="124"/>
    </location>
</feature>
<dbReference type="Proteomes" id="UP000051955">
    <property type="component" value="Unassembled WGS sequence"/>
</dbReference>
<gene>
    <name evidence="2" type="ORF">FD25_GL000881</name>
</gene>
<evidence type="ECO:0000313" key="2">
    <source>
        <dbReference type="EMBL" id="KRK94902.1"/>
    </source>
</evidence>
<keyword evidence="1" id="KW-1133">Transmembrane helix</keyword>
<evidence type="ECO:0000313" key="3">
    <source>
        <dbReference type="Proteomes" id="UP000051955"/>
    </source>
</evidence>
<accession>A0A0R1LGB1</accession>
<feature type="transmembrane region" description="Helical" evidence="1">
    <location>
        <begin position="131"/>
        <end position="151"/>
    </location>
</feature>
<reference evidence="2 3" key="1">
    <citation type="journal article" date="2015" name="Genome Announc.">
        <title>Expanding the biotechnology potential of lactobacilli through comparative genomics of 213 strains and associated genera.</title>
        <authorList>
            <person name="Sun Z."/>
            <person name="Harris H.M."/>
            <person name="McCann A."/>
            <person name="Guo C."/>
            <person name="Argimon S."/>
            <person name="Zhang W."/>
            <person name="Yang X."/>
            <person name="Jeffery I.B."/>
            <person name="Cooney J.C."/>
            <person name="Kagawa T.F."/>
            <person name="Liu W."/>
            <person name="Song Y."/>
            <person name="Salvetti E."/>
            <person name="Wrobel A."/>
            <person name="Rasinkangas P."/>
            <person name="Parkhill J."/>
            <person name="Rea M.C."/>
            <person name="O'Sullivan O."/>
            <person name="Ritari J."/>
            <person name="Douillard F.P."/>
            <person name="Paul Ross R."/>
            <person name="Yang R."/>
            <person name="Briner A.E."/>
            <person name="Felis G.E."/>
            <person name="de Vos W.M."/>
            <person name="Barrangou R."/>
            <person name="Klaenhammer T.R."/>
            <person name="Caufield P.W."/>
            <person name="Cui Y."/>
            <person name="Zhang H."/>
            <person name="O'Toole P.W."/>
        </authorList>
    </citation>
    <scope>NUCLEOTIDE SEQUENCE [LARGE SCALE GENOMIC DNA]</scope>
    <source>
        <strain evidence="2 3">DSM 19394</strain>
    </source>
</reference>
<name>A0A0R1LGB1_9LACO</name>
<feature type="transmembrane region" description="Helical" evidence="1">
    <location>
        <begin position="229"/>
        <end position="248"/>
    </location>
</feature>
<dbReference type="PATRIC" id="fig|1423715.3.peg.909"/>
<sequence length="249" mass="27763">MMKDNFNFVEWSDSMAYLTAFLKNRTVQQLVVFTACQNLIWWLVGSTASTGTPLTWTVKLALVGYGGLVAAGYFLILRHHFHSTTGPILVVAAATLGLLAAPSEHLIQLFAILLCVFLVLTYVPQLGLQSVYGLIVFSCLAACGVPVILFLLRNHYLSSQFLVTLIPIVASYLALFENYYLLADRDWRLTLITPAIFTLVTLSLRFSGTSVVAILLVAGHWWLQRHLKSHYQLVLTGMVQLLVVYLILK</sequence>
<dbReference type="EMBL" id="AZDV01000026">
    <property type="protein sequence ID" value="KRK94902.1"/>
    <property type="molecule type" value="Genomic_DNA"/>
</dbReference>
<organism evidence="2 3">
    <name type="scientific">Levilactobacillus acidifarinae DSM 19394 = JCM 15949</name>
    <dbReference type="NCBI Taxonomy" id="1423715"/>
    <lineage>
        <taxon>Bacteria</taxon>
        <taxon>Bacillati</taxon>
        <taxon>Bacillota</taxon>
        <taxon>Bacilli</taxon>
        <taxon>Lactobacillales</taxon>
        <taxon>Lactobacillaceae</taxon>
        <taxon>Levilactobacillus</taxon>
    </lineage>
</organism>
<dbReference type="AlphaFoldDB" id="A0A0R1LGB1"/>
<feature type="transmembrane region" description="Helical" evidence="1">
    <location>
        <begin position="84"/>
        <end position="101"/>
    </location>
</feature>